<evidence type="ECO:0000256" key="1">
    <source>
        <dbReference type="ARBA" id="ARBA00004834"/>
    </source>
</evidence>
<dbReference type="EMBL" id="JAGSMN010000044">
    <property type="protein sequence ID" value="MBR7671873.1"/>
    <property type="molecule type" value="Genomic_DNA"/>
</dbReference>
<dbReference type="AlphaFoldDB" id="A0A8T4IMY0"/>
<evidence type="ECO:0000256" key="3">
    <source>
        <dbReference type="ARBA" id="ARBA00022801"/>
    </source>
</evidence>
<evidence type="ECO:0000313" key="10">
    <source>
        <dbReference type="EMBL" id="MBR7671873.1"/>
    </source>
</evidence>
<feature type="binding site" evidence="7">
    <location>
        <begin position="177"/>
        <end position="180"/>
    </location>
    <ligand>
        <name>substrate</name>
    </ligand>
</feature>
<gene>
    <name evidence="10" type="ORF">KDA82_02225</name>
</gene>
<evidence type="ECO:0000256" key="9">
    <source>
        <dbReference type="SAM" id="MobiDB-lite"/>
    </source>
</evidence>
<sequence>MRTLSARRRTSNPSGPSGRSRRRRRATLVGAPLAAAVLGTVIALVPGTASAAYPGPGVVTGDIGIHDPSMAKVGSGYVLYGSNNRLDARTSPDRTAFKNAGSAFSQPLSWWGAYSPERSPWAPDITKVGSTYYMYYAVSSFGSNKSAIGLATSSTGAPGSFSDKGIVYSTSTSSDHNAIDPDLLVDSDGRWWMTFGSWWTGIKVMELNPATGKRLNSSMAGVASASGGIEGPTMVKNGGYYYLFSSYGKCCAGTSSTYSIRVGRSTKPTGPFTDRSGKALTSGGGTPVLETHDRIIGPGGQDVLHDSDGDLLVYHYYDGNDNGAPKLGVNLMSWSGGWPTVY</sequence>
<protein>
    <submittedName>
        <fullName evidence="10">Arabinan endo-1,5-alpha-L-arabinosidase</fullName>
    </submittedName>
</protein>
<dbReference type="PANTHER" id="PTHR43301:SF3">
    <property type="entry name" value="ARABINAN ENDO-1,5-ALPHA-L-ARABINOSIDASE A-RELATED"/>
    <property type="match status" value="1"/>
</dbReference>
<evidence type="ECO:0000313" key="11">
    <source>
        <dbReference type="Proteomes" id="UP000675554"/>
    </source>
</evidence>
<comment type="similarity">
    <text evidence="2 5">Belongs to the glycosyl hydrolase 43 family.</text>
</comment>
<name>A0A8T4IMY0_9ACTN</name>
<feature type="binding site" evidence="7">
    <location>
        <position position="67"/>
    </location>
    <ligand>
        <name>substrate</name>
    </ligand>
</feature>
<feature type="region of interest" description="Disordered" evidence="9">
    <location>
        <begin position="1"/>
        <end position="25"/>
    </location>
</feature>
<accession>A0A8T4IMY0</accession>
<feature type="active site" description="Proton donor" evidence="6">
    <location>
        <position position="230"/>
    </location>
</feature>
<dbReference type="InterPro" id="IPR016840">
    <property type="entry name" value="Glyco_hydro_43_endo_a_Ara-ase"/>
</dbReference>
<dbReference type="SUPFAM" id="SSF75005">
    <property type="entry name" value="Arabinanase/levansucrase/invertase"/>
    <property type="match status" value="1"/>
</dbReference>
<keyword evidence="11" id="KW-1185">Reference proteome</keyword>
<dbReference type="InterPro" id="IPR006710">
    <property type="entry name" value="Glyco_hydro_43"/>
</dbReference>
<organism evidence="10 11">
    <name type="scientific">Streptomyces daliensis</name>
    <dbReference type="NCBI Taxonomy" id="299421"/>
    <lineage>
        <taxon>Bacteria</taxon>
        <taxon>Bacillati</taxon>
        <taxon>Actinomycetota</taxon>
        <taxon>Actinomycetes</taxon>
        <taxon>Kitasatosporales</taxon>
        <taxon>Streptomycetaceae</taxon>
        <taxon>Streptomyces</taxon>
    </lineage>
</organism>
<comment type="pathway">
    <text evidence="1 5">Glycan metabolism; L-arabinan degradation.</text>
</comment>
<evidence type="ECO:0000256" key="7">
    <source>
        <dbReference type="PIRSR" id="PIRSR026534-2"/>
    </source>
</evidence>
<feature type="compositionally biased region" description="Basic residues" evidence="9">
    <location>
        <begin position="1"/>
        <end position="10"/>
    </location>
</feature>
<keyword evidence="4 5" id="KW-0326">Glycosidase</keyword>
<feature type="binding site" evidence="7">
    <location>
        <begin position="197"/>
        <end position="199"/>
    </location>
    <ligand>
        <name>substrate</name>
    </ligand>
</feature>
<dbReference type="GO" id="GO:0046558">
    <property type="term" value="F:arabinan endo-1,5-alpha-L-arabinosidase activity"/>
    <property type="evidence" value="ECO:0007669"/>
    <property type="project" value="InterPro"/>
</dbReference>
<feature type="binding site" evidence="7">
    <location>
        <position position="142"/>
    </location>
    <ligand>
        <name>substrate</name>
    </ligand>
</feature>
<comment type="caution">
    <text evidence="10">The sequence shown here is derived from an EMBL/GenBank/DDBJ whole genome shotgun (WGS) entry which is preliminary data.</text>
</comment>
<dbReference type="PANTHER" id="PTHR43301">
    <property type="entry name" value="ARABINAN ENDO-1,5-ALPHA-L-ARABINOSIDASE"/>
    <property type="match status" value="1"/>
</dbReference>
<feature type="active site" description="Proton acceptor" evidence="6">
    <location>
        <position position="67"/>
    </location>
</feature>
<dbReference type="Proteomes" id="UP000675554">
    <property type="component" value="Unassembled WGS sequence"/>
</dbReference>
<evidence type="ECO:0000256" key="4">
    <source>
        <dbReference type="ARBA" id="ARBA00023295"/>
    </source>
</evidence>
<dbReference type="Pfam" id="PF04616">
    <property type="entry name" value="Glyco_hydro_43"/>
    <property type="match status" value="1"/>
</dbReference>
<dbReference type="CDD" id="cd08998">
    <property type="entry name" value="GH43_Arb43a-like"/>
    <property type="match status" value="1"/>
</dbReference>
<dbReference type="InterPro" id="IPR023296">
    <property type="entry name" value="Glyco_hydro_beta-prop_sf"/>
</dbReference>
<reference evidence="10" key="1">
    <citation type="submission" date="2021-04" db="EMBL/GenBank/DDBJ databases">
        <title>Sequencing of actinobacteria type strains.</title>
        <authorList>
            <person name="Nguyen G.-S."/>
            <person name="Wentzel A."/>
        </authorList>
    </citation>
    <scope>NUCLEOTIDE SEQUENCE</scope>
    <source>
        <strain evidence="10">DSM 42095</strain>
    </source>
</reference>
<evidence type="ECO:0000256" key="6">
    <source>
        <dbReference type="PIRSR" id="PIRSR026534-1"/>
    </source>
</evidence>
<feature type="site" description="Important for catalytic activity, responsible for pKa modulation of the active site Glu and correct orientation of both the proton donor and substrate" evidence="8">
    <location>
        <position position="180"/>
    </location>
</feature>
<evidence type="ECO:0000256" key="8">
    <source>
        <dbReference type="PIRSR" id="PIRSR606710-2"/>
    </source>
</evidence>
<dbReference type="InterPro" id="IPR050727">
    <property type="entry name" value="GH43_arabinanases"/>
</dbReference>
<dbReference type="Gene3D" id="2.115.10.20">
    <property type="entry name" value="Glycosyl hydrolase domain, family 43"/>
    <property type="match status" value="1"/>
</dbReference>
<dbReference type="GO" id="GO:0005975">
    <property type="term" value="P:carbohydrate metabolic process"/>
    <property type="evidence" value="ECO:0007669"/>
    <property type="project" value="InterPro"/>
</dbReference>
<dbReference type="PIRSF" id="PIRSF026534">
    <property type="entry name" value="Endo_alpha-L-arabinosidase"/>
    <property type="match status" value="1"/>
</dbReference>
<evidence type="ECO:0000256" key="2">
    <source>
        <dbReference type="ARBA" id="ARBA00009865"/>
    </source>
</evidence>
<evidence type="ECO:0000256" key="5">
    <source>
        <dbReference type="PIRNR" id="PIRNR026534"/>
    </source>
</evidence>
<proteinExistence type="inferred from homology"/>
<keyword evidence="3 5" id="KW-0378">Hydrolase</keyword>